<dbReference type="InterPro" id="IPR001304">
    <property type="entry name" value="C-type_lectin-like"/>
</dbReference>
<reference evidence="3" key="1">
    <citation type="submission" date="2022-11" db="UniProtKB">
        <authorList>
            <consortium name="WormBaseParasite"/>
        </authorList>
    </citation>
    <scope>IDENTIFICATION</scope>
</reference>
<evidence type="ECO:0000313" key="3">
    <source>
        <dbReference type="WBParaSite" id="ACRNAN_scaffold12781.g19263.t1"/>
    </source>
</evidence>
<proteinExistence type="predicted"/>
<keyword evidence="2" id="KW-1185">Reference proteome</keyword>
<name>A0A914CP99_9BILA</name>
<sequence>MYNMGYCITLSMNFTHTNPPPSSNTPQYYNINFNNVSCTNANYGWTIEGLPESTINADINYVTFTNVKKPISVPNKCYLLVNTGALPDVANTNCSQLASGGSLVSIDSAFENKEIFDLASNNKNKCAFPNIWIGLHYSNNSWGWTNGDQSTFRKWDSSAGYPKMLDLQQCASMEVNPDVTSNPSFWINEDCFNMECYLCQVLLN</sequence>
<dbReference type="AlphaFoldDB" id="A0A914CP99"/>
<dbReference type="Gene3D" id="3.10.100.10">
    <property type="entry name" value="Mannose-Binding Protein A, subunit A"/>
    <property type="match status" value="1"/>
</dbReference>
<dbReference type="Gene3D" id="2.160.20.10">
    <property type="entry name" value="Single-stranded right-handed beta-helix, Pectin lyase-like"/>
    <property type="match status" value="1"/>
</dbReference>
<dbReference type="InterPro" id="IPR016186">
    <property type="entry name" value="C-type_lectin-like/link_sf"/>
</dbReference>
<dbReference type="SMART" id="SM00034">
    <property type="entry name" value="CLECT"/>
    <property type="match status" value="1"/>
</dbReference>
<dbReference type="PROSITE" id="PS50041">
    <property type="entry name" value="C_TYPE_LECTIN_2"/>
    <property type="match status" value="1"/>
</dbReference>
<dbReference type="InterPro" id="IPR016187">
    <property type="entry name" value="CTDL_fold"/>
</dbReference>
<dbReference type="InterPro" id="IPR012334">
    <property type="entry name" value="Pectin_lyas_fold"/>
</dbReference>
<protein>
    <submittedName>
        <fullName evidence="3">C-type lectin domain-containing protein</fullName>
    </submittedName>
</protein>
<dbReference type="Proteomes" id="UP000887540">
    <property type="component" value="Unplaced"/>
</dbReference>
<dbReference type="PANTHER" id="PTHR22803">
    <property type="entry name" value="MANNOSE, PHOSPHOLIPASE, LECTIN RECEPTOR RELATED"/>
    <property type="match status" value="1"/>
</dbReference>
<evidence type="ECO:0000259" key="1">
    <source>
        <dbReference type="PROSITE" id="PS50041"/>
    </source>
</evidence>
<organism evidence="2 3">
    <name type="scientific">Acrobeloides nanus</name>
    <dbReference type="NCBI Taxonomy" id="290746"/>
    <lineage>
        <taxon>Eukaryota</taxon>
        <taxon>Metazoa</taxon>
        <taxon>Ecdysozoa</taxon>
        <taxon>Nematoda</taxon>
        <taxon>Chromadorea</taxon>
        <taxon>Rhabditida</taxon>
        <taxon>Tylenchina</taxon>
        <taxon>Cephalobomorpha</taxon>
        <taxon>Cephaloboidea</taxon>
        <taxon>Cephalobidae</taxon>
        <taxon>Acrobeloides</taxon>
    </lineage>
</organism>
<evidence type="ECO:0000313" key="2">
    <source>
        <dbReference type="Proteomes" id="UP000887540"/>
    </source>
</evidence>
<dbReference type="WBParaSite" id="ACRNAN_scaffold12781.g19263.t1">
    <property type="protein sequence ID" value="ACRNAN_scaffold12781.g19263.t1"/>
    <property type="gene ID" value="ACRNAN_scaffold12781.g19263"/>
</dbReference>
<dbReference type="InterPro" id="IPR050111">
    <property type="entry name" value="C-type_lectin/snaclec_domain"/>
</dbReference>
<dbReference type="CDD" id="cd00037">
    <property type="entry name" value="CLECT"/>
    <property type="match status" value="1"/>
</dbReference>
<dbReference type="Pfam" id="PF00059">
    <property type="entry name" value="Lectin_C"/>
    <property type="match status" value="1"/>
</dbReference>
<feature type="domain" description="C-type lectin" evidence="1">
    <location>
        <begin position="73"/>
        <end position="200"/>
    </location>
</feature>
<accession>A0A914CP99</accession>
<dbReference type="SUPFAM" id="SSF56436">
    <property type="entry name" value="C-type lectin-like"/>
    <property type="match status" value="1"/>
</dbReference>